<dbReference type="PROSITE" id="PS50089">
    <property type="entry name" value="ZF_RING_2"/>
    <property type="match status" value="1"/>
</dbReference>
<dbReference type="InterPro" id="IPR017907">
    <property type="entry name" value="Znf_RING_CS"/>
</dbReference>
<keyword evidence="5" id="KW-1133">Transmembrane helix</keyword>
<protein>
    <recommendedName>
        <fullName evidence="6">RING-type domain-containing protein</fullName>
    </recommendedName>
</protein>
<dbReference type="Pfam" id="PF13639">
    <property type="entry name" value="zf-RING_2"/>
    <property type="match status" value="1"/>
</dbReference>
<feature type="transmembrane region" description="Helical" evidence="5">
    <location>
        <begin position="179"/>
        <end position="203"/>
    </location>
</feature>
<keyword evidence="5" id="KW-0812">Transmembrane</keyword>
<dbReference type="EMBL" id="PZQS01000007">
    <property type="protein sequence ID" value="PVD26962.1"/>
    <property type="molecule type" value="Genomic_DNA"/>
</dbReference>
<dbReference type="SUPFAM" id="SSF57850">
    <property type="entry name" value="RING/U-box"/>
    <property type="match status" value="1"/>
</dbReference>
<evidence type="ECO:0000256" key="5">
    <source>
        <dbReference type="SAM" id="Phobius"/>
    </source>
</evidence>
<proteinExistence type="predicted"/>
<dbReference type="AlphaFoldDB" id="A0A2T7P0L4"/>
<name>A0A2T7P0L4_POMCA</name>
<organism evidence="7 8">
    <name type="scientific">Pomacea canaliculata</name>
    <name type="common">Golden apple snail</name>
    <dbReference type="NCBI Taxonomy" id="400727"/>
    <lineage>
        <taxon>Eukaryota</taxon>
        <taxon>Metazoa</taxon>
        <taxon>Spiralia</taxon>
        <taxon>Lophotrochozoa</taxon>
        <taxon>Mollusca</taxon>
        <taxon>Gastropoda</taxon>
        <taxon>Caenogastropoda</taxon>
        <taxon>Architaenioglossa</taxon>
        <taxon>Ampullarioidea</taxon>
        <taxon>Ampullariidae</taxon>
        <taxon>Pomacea</taxon>
    </lineage>
</organism>
<sequence length="392" mass="44565">MSSCPVCLETELKQPAACIPCGHTFCYSCITQWLQRSHDPLSSQSHCPQCRRPVREVQKLFISEWPVLTSKEQEAGGWSGAWVHFQQGVSCIADHMRATFYTLVSYLTAFSRYVQAIQNRYQVNVNGIKHHAAQCIRWTLREWNDLGRNAQCFVAVTVLLILLLLVQDAVREDGFHRGILLPVILLLFDALSHLTVAAAYILVRPFLCLFSCGFEIVVALKDIIYTLLIAVVMVAFDLVCIPWLLLGVCFRLVWAVLCRVWAVTGLAVSVGILALPFILGNEEWKNMLQACFSSVLVRIQVAANKLMRHMQQLEEWLDRERAREGEQHREPRRSQSYPFRLHVSVSRGAREQAEEENMPAAESRVNTELYRLTTLLEPFAATVAAHGNEIRQ</sequence>
<dbReference type="OMA" id="KCGANIT"/>
<dbReference type="GO" id="GO:0008270">
    <property type="term" value="F:zinc ion binding"/>
    <property type="evidence" value="ECO:0007669"/>
    <property type="project" value="UniProtKB-KW"/>
</dbReference>
<evidence type="ECO:0000313" key="7">
    <source>
        <dbReference type="EMBL" id="PVD26962.1"/>
    </source>
</evidence>
<evidence type="ECO:0000256" key="1">
    <source>
        <dbReference type="ARBA" id="ARBA00022723"/>
    </source>
</evidence>
<comment type="caution">
    <text evidence="7">The sequence shown here is derived from an EMBL/GenBank/DDBJ whole genome shotgun (WGS) entry which is preliminary data.</text>
</comment>
<gene>
    <name evidence="7" type="ORF">C0Q70_12111</name>
</gene>
<evidence type="ECO:0000256" key="3">
    <source>
        <dbReference type="ARBA" id="ARBA00022833"/>
    </source>
</evidence>
<evidence type="ECO:0000256" key="2">
    <source>
        <dbReference type="ARBA" id="ARBA00022771"/>
    </source>
</evidence>
<dbReference type="PROSITE" id="PS00518">
    <property type="entry name" value="ZF_RING_1"/>
    <property type="match status" value="1"/>
</dbReference>
<accession>A0A2T7P0L4</accession>
<feature type="transmembrane region" description="Helical" evidence="5">
    <location>
        <begin position="252"/>
        <end position="279"/>
    </location>
</feature>
<feature type="transmembrane region" description="Helical" evidence="5">
    <location>
        <begin position="223"/>
        <end position="246"/>
    </location>
</feature>
<dbReference type="OrthoDB" id="6102107at2759"/>
<keyword evidence="3" id="KW-0862">Zinc</keyword>
<dbReference type="InterPro" id="IPR013083">
    <property type="entry name" value="Znf_RING/FYVE/PHD"/>
</dbReference>
<feature type="transmembrane region" description="Helical" evidence="5">
    <location>
        <begin position="150"/>
        <end position="167"/>
    </location>
</feature>
<keyword evidence="8" id="KW-1185">Reference proteome</keyword>
<feature type="domain" description="RING-type" evidence="6">
    <location>
        <begin position="4"/>
        <end position="51"/>
    </location>
</feature>
<dbReference type="InterPro" id="IPR001841">
    <property type="entry name" value="Znf_RING"/>
</dbReference>
<keyword evidence="5" id="KW-0472">Membrane</keyword>
<dbReference type="SMART" id="SM00184">
    <property type="entry name" value="RING"/>
    <property type="match status" value="1"/>
</dbReference>
<keyword evidence="1" id="KW-0479">Metal-binding</keyword>
<reference evidence="7 8" key="1">
    <citation type="submission" date="2018-04" db="EMBL/GenBank/DDBJ databases">
        <title>The genome of golden apple snail Pomacea canaliculata provides insight into stress tolerance and invasive adaptation.</title>
        <authorList>
            <person name="Liu C."/>
            <person name="Liu B."/>
            <person name="Ren Y."/>
            <person name="Zhang Y."/>
            <person name="Wang H."/>
            <person name="Li S."/>
            <person name="Jiang F."/>
            <person name="Yin L."/>
            <person name="Zhang G."/>
            <person name="Qian W."/>
            <person name="Fan W."/>
        </authorList>
    </citation>
    <scope>NUCLEOTIDE SEQUENCE [LARGE SCALE GENOMIC DNA]</scope>
    <source>
        <strain evidence="7">SZHN2017</strain>
        <tissue evidence="7">Muscle</tissue>
    </source>
</reference>
<keyword evidence="2 4" id="KW-0863">Zinc-finger</keyword>
<dbReference type="STRING" id="400727.A0A2T7P0L4"/>
<evidence type="ECO:0000313" key="8">
    <source>
        <dbReference type="Proteomes" id="UP000245119"/>
    </source>
</evidence>
<dbReference type="Proteomes" id="UP000245119">
    <property type="component" value="Linkage Group LG7"/>
</dbReference>
<evidence type="ECO:0000259" key="6">
    <source>
        <dbReference type="PROSITE" id="PS50089"/>
    </source>
</evidence>
<dbReference type="Gene3D" id="3.30.40.10">
    <property type="entry name" value="Zinc/RING finger domain, C3HC4 (zinc finger)"/>
    <property type="match status" value="1"/>
</dbReference>
<evidence type="ECO:0000256" key="4">
    <source>
        <dbReference type="PROSITE-ProRule" id="PRU00175"/>
    </source>
</evidence>